<protein>
    <submittedName>
        <fullName evidence="1">Uncharacterized protein</fullName>
    </submittedName>
</protein>
<proteinExistence type="predicted"/>
<accession>A0A9D1SAN9</accession>
<comment type="caution">
    <text evidence="1">The sequence shown here is derived from an EMBL/GenBank/DDBJ whole genome shotgun (WGS) entry which is preliminary data.</text>
</comment>
<gene>
    <name evidence="1" type="ORF">IAD20_03465</name>
</gene>
<reference evidence="1" key="2">
    <citation type="journal article" date="2021" name="PeerJ">
        <title>Extensive microbial diversity within the chicken gut microbiome revealed by metagenomics and culture.</title>
        <authorList>
            <person name="Gilroy R."/>
            <person name="Ravi A."/>
            <person name="Getino M."/>
            <person name="Pursley I."/>
            <person name="Horton D.L."/>
            <person name="Alikhan N.F."/>
            <person name="Baker D."/>
            <person name="Gharbi K."/>
            <person name="Hall N."/>
            <person name="Watson M."/>
            <person name="Adriaenssens E.M."/>
            <person name="Foster-Nyarko E."/>
            <person name="Jarju S."/>
            <person name="Secka A."/>
            <person name="Antonio M."/>
            <person name="Oren A."/>
            <person name="Chaudhuri R.R."/>
            <person name="La Ragione R."/>
            <person name="Hildebrand F."/>
            <person name="Pallen M.J."/>
        </authorList>
    </citation>
    <scope>NUCLEOTIDE SEQUENCE</scope>
    <source>
        <strain evidence="1">ChiW3-316</strain>
    </source>
</reference>
<evidence type="ECO:0000313" key="1">
    <source>
        <dbReference type="EMBL" id="HIU53121.1"/>
    </source>
</evidence>
<sequence length="160" mass="17506">MKTLSKNEMRTAVESLIANGAVVKNYAKFARIQAIEAVGGEVIETILADGTKETSNTANAGDWIVTNPGGEKYIVPAAKFPKKYEAAPEIGDGWFKPTGGVQKFLELDEDTKFICSWDEEQFIAKGGFVNVSDLSDIYGIARGEFFDTYKECDAEGNFLN</sequence>
<reference evidence="1" key="1">
    <citation type="submission" date="2020-10" db="EMBL/GenBank/DDBJ databases">
        <authorList>
            <person name="Gilroy R."/>
        </authorList>
    </citation>
    <scope>NUCLEOTIDE SEQUENCE</scope>
    <source>
        <strain evidence="1">ChiW3-316</strain>
    </source>
</reference>
<dbReference type="AlphaFoldDB" id="A0A9D1SAN9"/>
<dbReference type="EMBL" id="DVNC01000025">
    <property type="protein sequence ID" value="HIU53121.1"/>
    <property type="molecule type" value="Genomic_DNA"/>
</dbReference>
<dbReference type="Proteomes" id="UP000824107">
    <property type="component" value="Unassembled WGS sequence"/>
</dbReference>
<name>A0A9D1SAN9_9PROT</name>
<organism evidence="1 2">
    <name type="scientific">Candidatus Scatocola faecipullorum</name>
    <dbReference type="NCBI Taxonomy" id="2840917"/>
    <lineage>
        <taxon>Bacteria</taxon>
        <taxon>Pseudomonadati</taxon>
        <taxon>Pseudomonadota</taxon>
        <taxon>Alphaproteobacteria</taxon>
        <taxon>Rhodospirillales</taxon>
        <taxon>Rhodospirillaceae</taxon>
        <taxon>Rhodospirillaceae incertae sedis</taxon>
        <taxon>Candidatus Scatocola</taxon>
    </lineage>
</organism>
<evidence type="ECO:0000313" key="2">
    <source>
        <dbReference type="Proteomes" id="UP000824107"/>
    </source>
</evidence>